<organism evidence="1 2">
    <name type="scientific">Bradyrhizobium diversitatis</name>
    <dbReference type="NCBI Taxonomy" id="2755406"/>
    <lineage>
        <taxon>Bacteria</taxon>
        <taxon>Pseudomonadati</taxon>
        <taxon>Pseudomonadota</taxon>
        <taxon>Alphaproteobacteria</taxon>
        <taxon>Hyphomicrobiales</taxon>
        <taxon>Nitrobacteraceae</taxon>
        <taxon>Bradyrhizobium</taxon>
    </lineage>
</organism>
<comment type="caution">
    <text evidence="1">The sequence shown here is derived from an EMBL/GenBank/DDBJ whole genome shotgun (WGS) entry which is preliminary data.</text>
</comment>
<accession>A0ABS0P7X5</accession>
<evidence type="ECO:0000313" key="2">
    <source>
        <dbReference type="Proteomes" id="UP001194539"/>
    </source>
</evidence>
<dbReference type="EMBL" id="JACEGD010000022">
    <property type="protein sequence ID" value="MBH5389397.1"/>
    <property type="molecule type" value="Genomic_DNA"/>
</dbReference>
<dbReference type="Proteomes" id="UP001194539">
    <property type="component" value="Unassembled WGS sequence"/>
</dbReference>
<name>A0ABS0P7X5_9BRAD</name>
<gene>
    <name evidence="1" type="ORF">H1B27_24370</name>
</gene>
<protein>
    <submittedName>
        <fullName evidence="1">Uncharacterized protein</fullName>
    </submittedName>
</protein>
<dbReference type="RefSeq" id="WP_197967792.1">
    <property type="nucleotide sequence ID" value="NZ_JACEGD010000022.1"/>
</dbReference>
<proteinExistence type="predicted"/>
<keyword evidence="2" id="KW-1185">Reference proteome</keyword>
<evidence type="ECO:0000313" key="1">
    <source>
        <dbReference type="EMBL" id="MBH5389397.1"/>
    </source>
</evidence>
<reference evidence="1 2" key="1">
    <citation type="submission" date="2020-07" db="EMBL/GenBank/DDBJ databases">
        <title>Bradyrhizobium diversity isolated from nodules of indigenous legumes of Western Australia.</title>
        <authorList>
            <person name="Klepa M.S."/>
        </authorList>
    </citation>
    <scope>NUCLEOTIDE SEQUENCE [LARGE SCALE GENOMIC DNA]</scope>
    <source>
        <strain evidence="1 2">CNPSo 4019</strain>
    </source>
</reference>
<sequence>MTGAKHDAVKPLEVETLLLIARHEGAATRQRDFEAHGSLNSTSHHERDTVIGLFSQEPNSESRQRTPFAKLAWSILSRLTDPFLSWEPIHPLHLIL</sequence>